<name>A0A4R6DV13_9RHOO</name>
<dbReference type="RefSeq" id="WP_133593144.1">
    <property type="nucleotide sequence ID" value="NZ_SNVV01000013.1"/>
</dbReference>
<evidence type="ECO:0000313" key="1">
    <source>
        <dbReference type="EMBL" id="TDN48997.1"/>
    </source>
</evidence>
<dbReference type="AlphaFoldDB" id="A0A4R6DV13"/>
<dbReference type="Proteomes" id="UP000295129">
    <property type="component" value="Unassembled WGS sequence"/>
</dbReference>
<sequence>MTDDIPDSSTLGAALWRAGLLGNLHDAAVAIGLCIQGWEPEGFFASHMARRKAMQCLRTVVASAIDLPVEVKNAMPRIDWEAIEALKPHLRIRRDEDREQVWEALQNQVPAMLVELSRYRRQLPQLFAFDA</sequence>
<reference evidence="1 2" key="1">
    <citation type="submission" date="2019-03" db="EMBL/GenBank/DDBJ databases">
        <title>Genomic Encyclopedia of Type Strains, Phase IV (KMG-IV): sequencing the most valuable type-strain genomes for metagenomic binning, comparative biology and taxonomic classification.</title>
        <authorList>
            <person name="Goeker M."/>
        </authorList>
    </citation>
    <scope>NUCLEOTIDE SEQUENCE [LARGE SCALE GENOMIC DNA]</scope>
    <source>
        <strain evidence="1 2">DSM 12121</strain>
    </source>
</reference>
<keyword evidence="2" id="KW-1185">Reference proteome</keyword>
<protein>
    <submittedName>
        <fullName evidence="1">Uncharacterized protein</fullName>
    </submittedName>
</protein>
<gene>
    <name evidence="1" type="ORF">C7389_113120</name>
</gene>
<accession>A0A4R6DV13</accession>
<comment type="caution">
    <text evidence="1">The sequence shown here is derived from an EMBL/GenBank/DDBJ whole genome shotgun (WGS) entry which is preliminary data.</text>
</comment>
<dbReference type="OrthoDB" id="9182199at2"/>
<evidence type="ECO:0000313" key="2">
    <source>
        <dbReference type="Proteomes" id="UP000295129"/>
    </source>
</evidence>
<dbReference type="EMBL" id="SNVV01000013">
    <property type="protein sequence ID" value="TDN48997.1"/>
    <property type="molecule type" value="Genomic_DNA"/>
</dbReference>
<organism evidence="1 2">
    <name type="scientific">Azoarcus indigens</name>
    <dbReference type="NCBI Taxonomy" id="29545"/>
    <lineage>
        <taxon>Bacteria</taxon>
        <taxon>Pseudomonadati</taxon>
        <taxon>Pseudomonadota</taxon>
        <taxon>Betaproteobacteria</taxon>
        <taxon>Rhodocyclales</taxon>
        <taxon>Zoogloeaceae</taxon>
        <taxon>Azoarcus</taxon>
    </lineage>
</organism>
<proteinExistence type="predicted"/>